<dbReference type="GO" id="GO:0016779">
    <property type="term" value="F:nucleotidyltransferase activity"/>
    <property type="evidence" value="ECO:0007669"/>
    <property type="project" value="InterPro"/>
</dbReference>
<dbReference type="CDD" id="cd05403">
    <property type="entry name" value="NT_KNTase_like"/>
    <property type="match status" value="1"/>
</dbReference>
<dbReference type="PANTHER" id="PTHR34139">
    <property type="entry name" value="UPF0331 PROTEIN MJ0127"/>
    <property type="match status" value="1"/>
</dbReference>
<proteinExistence type="predicted"/>
<dbReference type="InterPro" id="IPR051813">
    <property type="entry name" value="HepT_RNase_toxin"/>
</dbReference>
<evidence type="ECO:0000256" key="5">
    <source>
        <dbReference type="ARBA" id="ARBA00022801"/>
    </source>
</evidence>
<keyword evidence="3" id="KW-0540">Nuclease</keyword>
<dbReference type="Pfam" id="PF01909">
    <property type="entry name" value="NTP_transf_2"/>
    <property type="match status" value="1"/>
</dbReference>
<dbReference type="AlphaFoldDB" id="A0A418V9S8"/>
<evidence type="ECO:0000259" key="6">
    <source>
        <dbReference type="Pfam" id="PF01909"/>
    </source>
</evidence>
<organism evidence="7 8">
    <name type="scientific">Deinococcus cavernae</name>
    <dbReference type="NCBI Taxonomy" id="2320857"/>
    <lineage>
        <taxon>Bacteria</taxon>
        <taxon>Thermotogati</taxon>
        <taxon>Deinococcota</taxon>
        <taxon>Deinococci</taxon>
        <taxon>Deinococcales</taxon>
        <taxon>Deinococcaceae</taxon>
        <taxon>Deinococcus</taxon>
    </lineage>
</organism>
<keyword evidence="5" id="KW-0378">Hydrolase</keyword>
<dbReference type="SUPFAM" id="SSF81301">
    <property type="entry name" value="Nucleotidyltransferase"/>
    <property type="match status" value="1"/>
</dbReference>
<dbReference type="InterPro" id="IPR002934">
    <property type="entry name" value="Polymerase_NTP_transf_dom"/>
</dbReference>
<keyword evidence="1" id="KW-0597">Phosphoprotein</keyword>
<gene>
    <name evidence="7" type="ORF">D3875_16330</name>
</gene>
<dbReference type="OrthoDB" id="9810538at2"/>
<evidence type="ECO:0000313" key="7">
    <source>
        <dbReference type="EMBL" id="RJF72878.1"/>
    </source>
</evidence>
<keyword evidence="2" id="KW-1277">Toxin-antitoxin system</keyword>
<sequence>MLYTSPVTLPLFPDVRLSSVARIIRQGAAQWQALGVARVRVFGSVARGEAGETSDIDLLVDFHPGAQVGLLDLMRVKAVMEDLLKRRVDVMTPAALKPPLRGEILEDAVDVMLLPLPVREAHREKRWRWRVFDLLDALDRIAAYTAELSLTTFLRDERTRDAVLHNLTRLGETTKFIPQSVQDRNPQVPWAYLRDIRNLVAHDYFGIDPALVWHTARVELPALRPALQTLAEVPTGTTSMSAEPR</sequence>
<evidence type="ECO:0000256" key="2">
    <source>
        <dbReference type="ARBA" id="ARBA00022649"/>
    </source>
</evidence>
<dbReference type="Proteomes" id="UP000286287">
    <property type="component" value="Unassembled WGS sequence"/>
</dbReference>
<feature type="domain" description="Polymerase nucleotidyl transferase" evidence="6">
    <location>
        <begin position="32"/>
        <end position="109"/>
    </location>
</feature>
<dbReference type="InterPro" id="IPR043519">
    <property type="entry name" value="NT_sf"/>
</dbReference>
<name>A0A418V9S8_9DEIO</name>
<evidence type="ECO:0000313" key="8">
    <source>
        <dbReference type="Proteomes" id="UP000286287"/>
    </source>
</evidence>
<dbReference type="Pfam" id="PF01934">
    <property type="entry name" value="HepT-like"/>
    <property type="match status" value="1"/>
</dbReference>
<comment type="caution">
    <text evidence="7">The sequence shown here is derived from an EMBL/GenBank/DDBJ whole genome shotgun (WGS) entry which is preliminary data.</text>
</comment>
<protein>
    <submittedName>
        <fullName evidence="7">DUF86 domain-containing protein</fullName>
    </submittedName>
</protein>
<dbReference type="PANTHER" id="PTHR34139:SF1">
    <property type="entry name" value="RNASE MJ1380-RELATED"/>
    <property type="match status" value="1"/>
</dbReference>
<reference evidence="7 8" key="1">
    <citation type="submission" date="2018-09" db="EMBL/GenBank/DDBJ databases">
        <authorList>
            <person name="Zhu H."/>
        </authorList>
    </citation>
    <scope>NUCLEOTIDE SEQUENCE [LARGE SCALE GENOMIC DNA]</scope>
    <source>
        <strain evidence="7 8">K2S05-167</strain>
    </source>
</reference>
<dbReference type="Gene3D" id="3.30.460.10">
    <property type="entry name" value="Beta Polymerase, domain 2"/>
    <property type="match status" value="1"/>
</dbReference>
<keyword evidence="8" id="KW-1185">Reference proteome</keyword>
<dbReference type="InterPro" id="IPR008201">
    <property type="entry name" value="HepT-like"/>
</dbReference>
<dbReference type="GO" id="GO:0016787">
    <property type="term" value="F:hydrolase activity"/>
    <property type="evidence" value="ECO:0007669"/>
    <property type="project" value="UniProtKB-KW"/>
</dbReference>
<dbReference type="GO" id="GO:0004540">
    <property type="term" value="F:RNA nuclease activity"/>
    <property type="evidence" value="ECO:0007669"/>
    <property type="project" value="InterPro"/>
</dbReference>
<dbReference type="GO" id="GO:0000166">
    <property type="term" value="F:nucleotide binding"/>
    <property type="evidence" value="ECO:0007669"/>
    <property type="project" value="UniProtKB-KW"/>
</dbReference>
<evidence type="ECO:0000256" key="4">
    <source>
        <dbReference type="ARBA" id="ARBA00022741"/>
    </source>
</evidence>
<accession>A0A418V9S8</accession>
<evidence type="ECO:0000256" key="3">
    <source>
        <dbReference type="ARBA" id="ARBA00022722"/>
    </source>
</evidence>
<keyword evidence="4" id="KW-0547">Nucleotide-binding</keyword>
<dbReference type="EMBL" id="QYUJ01000014">
    <property type="protein sequence ID" value="RJF72878.1"/>
    <property type="molecule type" value="Genomic_DNA"/>
</dbReference>
<dbReference type="GO" id="GO:0110001">
    <property type="term" value="C:toxin-antitoxin complex"/>
    <property type="evidence" value="ECO:0007669"/>
    <property type="project" value="InterPro"/>
</dbReference>
<evidence type="ECO:0000256" key="1">
    <source>
        <dbReference type="ARBA" id="ARBA00022553"/>
    </source>
</evidence>